<evidence type="ECO:0000256" key="6">
    <source>
        <dbReference type="ARBA" id="ARBA00022989"/>
    </source>
</evidence>
<feature type="region of interest" description="Disordered" evidence="13">
    <location>
        <begin position="274"/>
        <end position="320"/>
    </location>
</feature>
<comment type="subcellular location">
    <subcellularLocation>
        <location evidence="1">Membrane</location>
        <topology evidence="1">Single-pass membrane protein</topology>
    </subcellularLocation>
</comment>
<evidence type="ECO:0000256" key="2">
    <source>
        <dbReference type="ARBA" id="ARBA00007737"/>
    </source>
</evidence>
<name>A0AAV6P6G2_9ROSI</name>
<feature type="coiled-coil region" evidence="12">
    <location>
        <begin position="339"/>
        <end position="408"/>
    </location>
</feature>
<dbReference type="Proteomes" id="UP000685013">
    <property type="component" value="Chromosome 1"/>
</dbReference>
<dbReference type="InterPro" id="IPR045130">
    <property type="entry name" value="OFUT2-like"/>
</dbReference>
<keyword evidence="12" id="KW-0175">Coiled coil</keyword>
<evidence type="ECO:0000256" key="9">
    <source>
        <dbReference type="ARBA" id="ARBA00023253"/>
    </source>
</evidence>
<dbReference type="AlphaFoldDB" id="A0AAV6P6G2"/>
<feature type="region of interest" description="Disordered" evidence="13">
    <location>
        <begin position="62"/>
        <end position="93"/>
    </location>
</feature>
<keyword evidence="4" id="KW-0808">Transferase</keyword>
<evidence type="ECO:0000256" key="12">
    <source>
        <dbReference type="SAM" id="Coils"/>
    </source>
</evidence>
<keyword evidence="10" id="KW-0119">Carbohydrate metabolism</keyword>
<keyword evidence="5" id="KW-0812">Transmembrane</keyword>
<dbReference type="Pfam" id="PF07460">
    <property type="entry name" value="NUMOD3"/>
    <property type="match status" value="1"/>
</dbReference>
<keyword evidence="9" id="KW-0294">Fucose metabolism</keyword>
<comment type="caution">
    <text evidence="15">The sequence shown here is derived from an EMBL/GenBank/DDBJ whole genome shotgun (WGS) entry which is preliminary data.</text>
</comment>
<protein>
    <recommendedName>
        <fullName evidence="11">O-fucosyltransferase family protein</fullName>
    </recommendedName>
</protein>
<accession>A0AAV6P6G2</accession>
<keyword evidence="6" id="KW-1133">Transmembrane helix</keyword>
<dbReference type="CDD" id="cd11296">
    <property type="entry name" value="O-FucT_like"/>
    <property type="match status" value="1"/>
</dbReference>
<organism evidence="15 16">
    <name type="scientific">Cucurbita argyrosperma subsp. sororia</name>
    <dbReference type="NCBI Taxonomy" id="37648"/>
    <lineage>
        <taxon>Eukaryota</taxon>
        <taxon>Viridiplantae</taxon>
        <taxon>Streptophyta</taxon>
        <taxon>Embryophyta</taxon>
        <taxon>Tracheophyta</taxon>
        <taxon>Spermatophyta</taxon>
        <taxon>Magnoliopsida</taxon>
        <taxon>eudicotyledons</taxon>
        <taxon>Gunneridae</taxon>
        <taxon>Pentapetalae</taxon>
        <taxon>rosids</taxon>
        <taxon>fabids</taxon>
        <taxon>Cucurbitales</taxon>
        <taxon>Cucurbitaceae</taxon>
        <taxon>Cucurbiteae</taxon>
        <taxon>Cucurbita</taxon>
    </lineage>
</organism>
<evidence type="ECO:0000256" key="11">
    <source>
        <dbReference type="ARBA" id="ARBA00030350"/>
    </source>
</evidence>
<feature type="region of interest" description="Disordered" evidence="13">
    <location>
        <begin position="482"/>
        <end position="528"/>
    </location>
</feature>
<evidence type="ECO:0000256" key="10">
    <source>
        <dbReference type="ARBA" id="ARBA00023277"/>
    </source>
</evidence>
<dbReference type="FunFam" id="3.40.50.11350:FF:000005">
    <property type="entry name" value="O-fucosyltransferase family protein"/>
    <property type="match status" value="1"/>
</dbReference>
<reference evidence="15 16" key="1">
    <citation type="journal article" date="2021" name="Hortic Res">
        <title>The domestication of Cucurbita argyrosperma as revealed by the genome of its wild relative.</title>
        <authorList>
            <person name="Barrera-Redondo J."/>
            <person name="Sanchez-de la Vega G."/>
            <person name="Aguirre-Liguori J.A."/>
            <person name="Castellanos-Morales G."/>
            <person name="Gutierrez-Guerrero Y.T."/>
            <person name="Aguirre-Dugua X."/>
            <person name="Aguirre-Planter E."/>
            <person name="Tenaillon M.I."/>
            <person name="Lira-Saade R."/>
            <person name="Eguiarte L.E."/>
        </authorList>
    </citation>
    <scope>NUCLEOTIDE SEQUENCE [LARGE SCALE GENOMIC DNA]</scope>
    <source>
        <strain evidence="15">JBR-2021</strain>
    </source>
</reference>
<dbReference type="InterPro" id="IPR003611">
    <property type="entry name" value="NUMOD3"/>
</dbReference>
<feature type="compositionally biased region" description="Polar residues" evidence="13">
    <location>
        <begin position="486"/>
        <end position="509"/>
    </location>
</feature>
<evidence type="ECO:0000313" key="16">
    <source>
        <dbReference type="Proteomes" id="UP000685013"/>
    </source>
</evidence>
<evidence type="ECO:0000256" key="8">
    <source>
        <dbReference type="ARBA" id="ARBA00023180"/>
    </source>
</evidence>
<evidence type="ECO:0000256" key="4">
    <source>
        <dbReference type="ARBA" id="ARBA00022679"/>
    </source>
</evidence>
<feature type="non-terminal residue" evidence="15">
    <location>
        <position position="1"/>
    </location>
</feature>
<evidence type="ECO:0000256" key="5">
    <source>
        <dbReference type="ARBA" id="ARBA00022692"/>
    </source>
</evidence>
<keyword evidence="7" id="KW-0472">Membrane</keyword>
<evidence type="ECO:0000313" key="15">
    <source>
        <dbReference type="EMBL" id="KAG6606680.1"/>
    </source>
</evidence>
<feature type="region of interest" description="Disordered" evidence="13">
    <location>
        <begin position="221"/>
        <end position="247"/>
    </location>
</feature>
<sequence length="1141" mass="128436">MPLIAEISTAQPVFHSFPRTSYAQSCLHVKKSLASLTSGNEKENYPSWKSLIVPKRGDVSMGGGAEFKNSQMGAAPSTSDVQLSSSSEDTEEMDARERLRRERISKANKGNTPWNKGRKHSAETLRRIKERTRLAMQNPKIKMKLVNLGRSQSEETRMRIGVGVRMGWQRRRKKLKLQETCYLQWKDLIAEASRQGGLGEEELQWDSYQIMNEQLKKEWQESVEQRKTMPRPVGGRRAPKSAEQRKKISESISAKWADSEYRARVFSGLAKYHGTPIGVNRRPRRKRSESTETTRKKEKSGVKSPVAGGSKIESQRLRLRKSKAPRFKDPLVSSKLEMIKSIRAERAIAETQKTEAIERARLLIAEAEKAAKALEVAATRSSIARASLLETRNLIAEAKQSIESVEIERMASPQSEERNAAASYTYEVGGTSNEEGDSVAGKGNQNGVVQTMANGTQLFPSSMDKDFDFSKLSLQDILGGEKEVPASSNGHGACHSSFSSLTNHPNGNKPSDHKPSLNGTKLHHLEEKPDSQVISVTKKWVRGRLFESNSNTADFHSIFSNHTLLKKRKKQQDLKKVMDDESDDCRNLIDQNSPKRVPSTFDIDDDPHFRPPIQTFRFSIPKFAFDKRYYYILAAALPLCIVVVFFSADIQTLFSTNLSSPLKSSDSLSDRMREAELRALYLLRQQQLGFSDLWNHSLLVQSNSSFNSTSSNNLSSNSASGTPSTEDLKSAILKQISLNKEIQNVLLSPHSSGNISEEVGDAHSMGSFALDRCRKMDQKLSDRRTIEWKPKSNKFLFAICTSGQMSNHLICLEKHMFFAAILNRILVIPSHKVDFQFSRVIDIDHINSCLGRKVVISFEEFSEIKKHHLHIDRFFCYFSRPDPCYVDDEHIKKLKTLGVSMGKLESAWNEDTKKPTRKTVSDIESEFSSNDDVVAVGDIFFANVEQEWVNQPGGPIAHKCQTLIEPSRLIKLTAQRFIQTFLGKNYMAFHFRRHGFLKFCNAKQSSCFYPIPQAADCLIRVVERANVPVIYLSTDAAESEYGLLQSLLVLNGKPIPLVKRPPRSSAEKWDALLYRHGIEGDSQVEAMLDKTIGAMASTFIGASGSTFTEDILRLRKDWGSASTCDEYLCQGEEPNFIAENE</sequence>
<proteinExistence type="inferred from homology"/>
<dbReference type="GO" id="GO:0006004">
    <property type="term" value="P:fucose metabolic process"/>
    <property type="evidence" value="ECO:0007669"/>
    <property type="project" value="UniProtKB-KW"/>
</dbReference>
<dbReference type="PANTHER" id="PTHR13398">
    <property type="entry name" value="GDP-FUCOSE PROTEIN O-FUCOSYLTRANSFERASE 2"/>
    <property type="match status" value="1"/>
</dbReference>
<comment type="similarity">
    <text evidence="2">Belongs to the glycosyltransferase GT106 family.</text>
</comment>
<keyword evidence="3" id="KW-0328">Glycosyltransferase</keyword>
<evidence type="ECO:0000256" key="7">
    <source>
        <dbReference type="ARBA" id="ARBA00023136"/>
    </source>
</evidence>
<dbReference type="EMBL" id="JAGKQH010000001">
    <property type="protein sequence ID" value="KAG6606680.1"/>
    <property type="molecule type" value="Genomic_DNA"/>
</dbReference>
<evidence type="ECO:0000256" key="13">
    <source>
        <dbReference type="SAM" id="MobiDB-lite"/>
    </source>
</evidence>
<keyword evidence="16" id="KW-1185">Reference proteome</keyword>
<feature type="domain" description="Nuclease associated modular" evidence="14">
    <location>
        <begin position="101"/>
        <end position="128"/>
    </location>
</feature>
<evidence type="ECO:0000256" key="1">
    <source>
        <dbReference type="ARBA" id="ARBA00004167"/>
    </source>
</evidence>
<keyword evidence="8" id="KW-0325">Glycoprotein</keyword>
<evidence type="ECO:0000256" key="3">
    <source>
        <dbReference type="ARBA" id="ARBA00022676"/>
    </source>
</evidence>
<dbReference type="GO" id="GO:0016020">
    <property type="term" value="C:membrane"/>
    <property type="evidence" value="ECO:0007669"/>
    <property type="project" value="UniProtKB-SubCell"/>
</dbReference>
<evidence type="ECO:0000259" key="14">
    <source>
        <dbReference type="Pfam" id="PF07460"/>
    </source>
</evidence>
<feature type="compositionally biased region" description="Basic and acidic residues" evidence="13">
    <location>
        <begin position="288"/>
        <end position="301"/>
    </location>
</feature>
<dbReference type="PANTHER" id="PTHR13398:SF0">
    <property type="entry name" value="GDP-FUCOSE PROTEIN O-FUCOSYLTRANSFERASE 2"/>
    <property type="match status" value="1"/>
</dbReference>
<feature type="compositionally biased region" description="Polar residues" evidence="13">
    <location>
        <begin position="68"/>
        <end position="87"/>
    </location>
</feature>
<gene>
    <name evidence="15" type="primary">OFUT5</name>
    <name evidence="15" type="ORF">SDJN03_00022</name>
</gene>
<dbReference type="GO" id="GO:0046922">
    <property type="term" value="F:peptide-O-fucosyltransferase activity"/>
    <property type="evidence" value="ECO:0007669"/>
    <property type="project" value="InterPro"/>
</dbReference>
<dbReference type="GO" id="GO:0003677">
    <property type="term" value="F:DNA binding"/>
    <property type="evidence" value="ECO:0007669"/>
    <property type="project" value="InterPro"/>
</dbReference>